<feature type="region of interest" description="Disordered" evidence="1">
    <location>
        <begin position="186"/>
        <end position="207"/>
    </location>
</feature>
<dbReference type="Proteomes" id="UP000429523">
    <property type="component" value="Unassembled WGS sequence"/>
</dbReference>
<evidence type="ECO:0000313" key="14">
    <source>
        <dbReference type="Proteomes" id="UP000440732"/>
    </source>
</evidence>
<dbReference type="PANTHER" id="PTHR12475">
    <property type="match status" value="1"/>
</dbReference>
<dbReference type="InterPro" id="IPR029069">
    <property type="entry name" value="HotDog_dom_sf"/>
</dbReference>
<evidence type="ECO:0000313" key="17">
    <source>
        <dbReference type="Proteomes" id="UP000476176"/>
    </source>
</evidence>
<dbReference type="EMBL" id="QXGE01000841">
    <property type="protein sequence ID" value="KAE9302635.1"/>
    <property type="molecule type" value="Genomic_DNA"/>
</dbReference>
<evidence type="ECO:0000313" key="19">
    <source>
        <dbReference type="Proteomes" id="UP000488956"/>
    </source>
</evidence>
<dbReference type="EMBL" id="QXFW01000843">
    <property type="protein sequence ID" value="KAE9001822.1"/>
    <property type="molecule type" value="Genomic_DNA"/>
</dbReference>
<dbReference type="Proteomes" id="UP000460718">
    <property type="component" value="Unassembled WGS sequence"/>
</dbReference>
<evidence type="ECO:0000313" key="10">
    <source>
        <dbReference type="EMBL" id="KAE9333909.1"/>
    </source>
</evidence>
<dbReference type="Proteomes" id="UP000440367">
    <property type="component" value="Unassembled WGS sequence"/>
</dbReference>
<dbReference type="Proteomes" id="UP000486351">
    <property type="component" value="Unassembled WGS sequence"/>
</dbReference>
<name>A0A6A3ELK6_9STRA</name>
<evidence type="ECO:0000313" key="6">
    <source>
        <dbReference type="EMBL" id="KAE9139246.1"/>
    </source>
</evidence>
<organism evidence="2 11">
    <name type="scientific">Phytophthora fragariae</name>
    <dbReference type="NCBI Taxonomy" id="53985"/>
    <lineage>
        <taxon>Eukaryota</taxon>
        <taxon>Sar</taxon>
        <taxon>Stramenopiles</taxon>
        <taxon>Oomycota</taxon>
        <taxon>Peronosporomycetes</taxon>
        <taxon>Peronosporales</taxon>
        <taxon>Peronosporaceae</taxon>
        <taxon>Phytophthora</taxon>
    </lineage>
</organism>
<dbReference type="AlphaFoldDB" id="A0A6A3ELK6"/>
<evidence type="ECO:0000313" key="3">
    <source>
        <dbReference type="EMBL" id="KAE9001822.1"/>
    </source>
</evidence>
<accession>A0A6A3ELK6</accession>
<dbReference type="Proteomes" id="UP000437068">
    <property type="component" value="Unassembled WGS sequence"/>
</dbReference>
<dbReference type="EMBL" id="QXFY01000872">
    <property type="protein sequence ID" value="KAE9333909.1"/>
    <property type="molecule type" value="Genomic_DNA"/>
</dbReference>
<dbReference type="EMBL" id="QXGA01000835">
    <property type="protein sequence ID" value="KAE9139246.1"/>
    <property type="molecule type" value="Genomic_DNA"/>
</dbReference>
<dbReference type="Pfam" id="PF13279">
    <property type="entry name" value="4HBT_2"/>
    <property type="match status" value="1"/>
</dbReference>
<dbReference type="PANTHER" id="PTHR12475:SF4">
    <property type="entry name" value="PROTEIN THEM6"/>
    <property type="match status" value="1"/>
</dbReference>
<sequence length="225" mass="25852">MVLRMLWNIGSGLVYGALHKSPNAGLAGLHYPAVWRARSGFLDCDVNLHLNNASYLFSMELARWHFTASNGVLWQAVKHRRMFLAASQAIRFRHAIPPFHAYEIKTQMVYWDGPWIYFLHQFQDPTSGKQFAEGLCRVMVKQRGEDVTFDKMISEVYDGQIPVQPAEVPDVVKGFLEWDAASRSSMETSHELEKAKNSKKTPPATPERLAARIWMEMQRSMNRPR</sequence>
<evidence type="ECO:0000313" key="18">
    <source>
        <dbReference type="Proteomes" id="UP000486351"/>
    </source>
</evidence>
<dbReference type="SUPFAM" id="SSF54637">
    <property type="entry name" value="Thioesterase/thiol ester dehydrase-isomerase"/>
    <property type="match status" value="1"/>
</dbReference>
<dbReference type="EMBL" id="QXFX01000879">
    <property type="protein sequence ID" value="KAE9101842.1"/>
    <property type="molecule type" value="Genomic_DNA"/>
</dbReference>
<dbReference type="EMBL" id="QXGC01000859">
    <property type="protein sequence ID" value="KAE9218623.1"/>
    <property type="molecule type" value="Genomic_DNA"/>
</dbReference>
<evidence type="ECO:0000313" key="4">
    <source>
        <dbReference type="EMBL" id="KAE9101842.1"/>
    </source>
</evidence>
<dbReference type="Proteomes" id="UP000441208">
    <property type="component" value="Unassembled WGS sequence"/>
</dbReference>
<evidence type="ECO:0000313" key="8">
    <source>
        <dbReference type="EMBL" id="KAE9220071.1"/>
    </source>
</evidence>
<evidence type="ECO:0000313" key="9">
    <source>
        <dbReference type="EMBL" id="KAE9302635.1"/>
    </source>
</evidence>
<evidence type="ECO:0000313" key="16">
    <source>
        <dbReference type="Proteomes" id="UP000460718"/>
    </source>
</evidence>
<dbReference type="CDD" id="cd00586">
    <property type="entry name" value="4HBT"/>
    <property type="match status" value="1"/>
</dbReference>
<evidence type="ECO:0000313" key="5">
    <source>
        <dbReference type="EMBL" id="KAE9102472.1"/>
    </source>
</evidence>
<protein>
    <recommendedName>
        <fullName evidence="20">Thioesterase domain-containing protein</fullName>
    </recommendedName>
</protein>
<dbReference type="EMBL" id="QXFZ01000872">
    <property type="protein sequence ID" value="KAE9102472.1"/>
    <property type="molecule type" value="Genomic_DNA"/>
</dbReference>
<comment type="caution">
    <text evidence="2">The sequence shown here is derived from an EMBL/GenBank/DDBJ whole genome shotgun (WGS) entry which is preliminary data.</text>
</comment>
<evidence type="ECO:0000256" key="1">
    <source>
        <dbReference type="SAM" id="MobiDB-lite"/>
    </source>
</evidence>
<proteinExistence type="predicted"/>
<dbReference type="Proteomes" id="UP000476176">
    <property type="component" value="Unassembled WGS sequence"/>
</dbReference>
<evidence type="ECO:0000313" key="12">
    <source>
        <dbReference type="Proteomes" id="UP000437068"/>
    </source>
</evidence>
<dbReference type="Gene3D" id="3.10.129.10">
    <property type="entry name" value="Hotdog Thioesterase"/>
    <property type="match status" value="1"/>
</dbReference>
<evidence type="ECO:0000313" key="11">
    <source>
        <dbReference type="Proteomes" id="UP000429523"/>
    </source>
</evidence>
<evidence type="ECO:0000313" key="13">
    <source>
        <dbReference type="Proteomes" id="UP000440367"/>
    </source>
</evidence>
<dbReference type="Proteomes" id="UP000440732">
    <property type="component" value="Unassembled WGS sequence"/>
</dbReference>
<evidence type="ECO:0000313" key="15">
    <source>
        <dbReference type="Proteomes" id="UP000441208"/>
    </source>
</evidence>
<dbReference type="EMBL" id="QXGD01000925">
    <property type="protein sequence ID" value="KAE9220071.1"/>
    <property type="molecule type" value="Genomic_DNA"/>
</dbReference>
<evidence type="ECO:0000313" key="2">
    <source>
        <dbReference type="EMBL" id="KAE8934504.1"/>
    </source>
</evidence>
<gene>
    <name evidence="9" type="ORF">PF001_g13916</name>
    <name evidence="8" type="ORF">PF002_g15996</name>
    <name evidence="7" type="ORF">PF004_g13823</name>
    <name evidence="6" type="ORF">PF006_g13789</name>
    <name evidence="5" type="ORF">PF007_g14752</name>
    <name evidence="10" type="ORF">PF008_g14218</name>
    <name evidence="2" type="ORF">PF009_g15516</name>
    <name evidence="4" type="ORF">PF010_g14315</name>
    <name evidence="3" type="ORF">PF011_g13577</name>
</gene>
<dbReference type="Proteomes" id="UP000488956">
    <property type="component" value="Unassembled WGS sequence"/>
</dbReference>
<dbReference type="EMBL" id="QXGF01000899">
    <property type="protein sequence ID" value="KAE8934504.1"/>
    <property type="molecule type" value="Genomic_DNA"/>
</dbReference>
<reference evidence="11 12" key="1">
    <citation type="submission" date="2018-08" db="EMBL/GenBank/DDBJ databases">
        <title>Genomic investigation of the strawberry pathogen Phytophthora fragariae indicates pathogenicity is determined by transcriptional variation in three key races.</title>
        <authorList>
            <person name="Adams T.M."/>
            <person name="Armitage A.D."/>
            <person name="Sobczyk M.K."/>
            <person name="Bates H.J."/>
            <person name="Dunwell J.M."/>
            <person name="Nellist C.F."/>
            <person name="Harrison R.J."/>
        </authorList>
    </citation>
    <scope>NUCLEOTIDE SEQUENCE [LARGE SCALE GENOMIC DNA]</scope>
    <source>
        <strain evidence="9 12">A4</strain>
        <strain evidence="8 13">BC-1</strain>
        <strain evidence="7 17">BC-23</strain>
        <strain evidence="6 14">NOV-5</strain>
        <strain evidence="5 15">NOV-71</strain>
        <strain evidence="10 18">NOV-77</strain>
        <strain evidence="2 11">NOV-9</strain>
        <strain evidence="4 19">ONT-3</strain>
        <strain evidence="3 16">SCRP245</strain>
    </source>
</reference>
<evidence type="ECO:0000313" key="7">
    <source>
        <dbReference type="EMBL" id="KAE9218623.1"/>
    </source>
</evidence>
<evidence type="ECO:0008006" key="20">
    <source>
        <dbReference type="Google" id="ProtNLM"/>
    </source>
</evidence>
<dbReference type="InterPro" id="IPR051490">
    <property type="entry name" value="THEM6_lcsJ_thioesterase"/>
</dbReference>